<feature type="region of interest" description="Disordered" evidence="6">
    <location>
        <begin position="1016"/>
        <end position="1042"/>
    </location>
</feature>
<dbReference type="GO" id="GO:0046872">
    <property type="term" value="F:metal ion binding"/>
    <property type="evidence" value="ECO:0007669"/>
    <property type="project" value="UniProtKB-KW"/>
</dbReference>
<dbReference type="GO" id="GO:0004722">
    <property type="term" value="F:protein serine/threonine phosphatase activity"/>
    <property type="evidence" value="ECO:0007669"/>
    <property type="project" value="InterPro"/>
</dbReference>
<evidence type="ECO:0000313" key="9">
    <source>
        <dbReference type="Proteomes" id="UP000326950"/>
    </source>
</evidence>
<dbReference type="EMBL" id="ML738613">
    <property type="protein sequence ID" value="KAE8163904.1"/>
    <property type="molecule type" value="Genomic_DNA"/>
</dbReference>
<dbReference type="Pfam" id="PF00481">
    <property type="entry name" value="PP2C"/>
    <property type="match status" value="1"/>
</dbReference>
<feature type="compositionally biased region" description="Polar residues" evidence="6">
    <location>
        <begin position="118"/>
        <end position="131"/>
    </location>
</feature>
<dbReference type="Proteomes" id="UP000326950">
    <property type="component" value="Unassembled WGS sequence"/>
</dbReference>
<proteinExistence type="inferred from homology"/>
<dbReference type="InterPro" id="IPR015655">
    <property type="entry name" value="PP2C"/>
</dbReference>
<dbReference type="InterPro" id="IPR036457">
    <property type="entry name" value="PPM-type-like_dom_sf"/>
</dbReference>
<feature type="region of interest" description="Disordered" evidence="6">
    <location>
        <begin position="109"/>
        <end position="131"/>
    </location>
</feature>
<gene>
    <name evidence="8" type="ORF">BDV40DRAFT_299051</name>
</gene>
<organism evidence="8 9">
    <name type="scientific">Aspergillus tamarii</name>
    <dbReference type="NCBI Taxonomy" id="41984"/>
    <lineage>
        <taxon>Eukaryota</taxon>
        <taxon>Fungi</taxon>
        <taxon>Dikarya</taxon>
        <taxon>Ascomycota</taxon>
        <taxon>Pezizomycotina</taxon>
        <taxon>Eurotiomycetes</taxon>
        <taxon>Eurotiomycetidae</taxon>
        <taxon>Eurotiales</taxon>
        <taxon>Aspergillaceae</taxon>
        <taxon>Aspergillus</taxon>
        <taxon>Aspergillus subgen. Circumdati</taxon>
    </lineage>
</organism>
<keyword evidence="1" id="KW-0479">Metal-binding</keyword>
<dbReference type="FunFam" id="3.60.40.10:FF:000098">
    <property type="entry name" value="Protein phosphatase 2C, putative"/>
    <property type="match status" value="1"/>
</dbReference>
<feature type="coiled-coil region" evidence="5">
    <location>
        <begin position="24"/>
        <end position="51"/>
    </location>
</feature>
<keyword evidence="3 4" id="KW-0904">Protein phosphatase</keyword>
<feature type="region of interest" description="Disordered" evidence="6">
    <location>
        <begin position="629"/>
        <end position="650"/>
    </location>
</feature>
<accession>A0A5N6UZ27</accession>
<evidence type="ECO:0000256" key="4">
    <source>
        <dbReference type="RuleBase" id="RU003465"/>
    </source>
</evidence>
<dbReference type="PROSITE" id="PS01032">
    <property type="entry name" value="PPM_1"/>
    <property type="match status" value="1"/>
</dbReference>
<reference evidence="8 9" key="1">
    <citation type="submission" date="2019-04" db="EMBL/GenBank/DDBJ databases">
        <title>Friends and foes A comparative genomics study of 23 Aspergillus species from section Flavi.</title>
        <authorList>
            <consortium name="DOE Joint Genome Institute"/>
            <person name="Kjaerbolling I."/>
            <person name="Vesth T."/>
            <person name="Frisvad J.C."/>
            <person name="Nybo J.L."/>
            <person name="Theobald S."/>
            <person name="Kildgaard S."/>
            <person name="Isbrandt T."/>
            <person name="Kuo A."/>
            <person name="Sato A."/>
            <person name="Lyhne E.K."/>
            <person name="Kogle M.E."/>
            <person name="Wiebenga A."/>
            <person name="Kun R.S."/>
            <person name="Lubbers R.J."/>
            <person name="Makela M.R."/>
            <person name="Barry K."/>
            <person name="Chovatia M."/>
            <person name="Clum A."/>
            <person name="Daum C."/>
            <person name="Haridas S."/>
            <person name="He G."/>
            <person name="LaButti K."/>
            <person name="Lipzen A."/>
            <person name="Mondo S."/>
            <person name="Riley R."/>
            <person name="Salamov A."/>
            <person name="Simmons B.A."/>
            <person name="Magnuson J.K."/>
            <person name="Henrissat B."/>
            <person name="Mortensen U.H."/>
            <person name="Larsen T.O."/>
            <person name="Devries R.P."/>
            <person name="Grigoriev I.V."/>
            <person name="Machida M."/>
            <person name="Baker S.E."/>
            <person name="Andersen M.R."/>
        </authorList>
    </citation>
    <scope>NUCLEOTIDE SEQUENCE [LARGE SCALE GENOMIC DNA]</scope>
    <source>
        <strain evidence="8 9">CBS 117626</strain>
    </source>
</reference>
<evidence type="ECO:0000256" key="3">
    <source>
        <dbReference type="ARBA" id="ARBA00022912"/>
    </source>
</evidence>
<evidence type="ECO:0000256" key="5">
    <source>
        <dbReference type="SAM" id="Coils"/>
    </source>
</evidence>
<dbReference type="AlphaFoldDB" id="A0A5N6UZ27"/>
<dbReference type="OrthoDB" id="416093at2759"/>
<protein>
    <recommendedName>
        <fullName evidence="7">PPM-type phosphatase domain-containing protein</fullName>
    </recommendedName>
</protein>
<keyword evidence="5" id="KW-0175">Coiled coil</keyword>
<dbReference type="CDD" id="cd00143">
    <property type="entry name" value="PP2Cc"/>
    <property type="match status" value="1"/>
</dbReference>
<evidence type="ECO:0000256" key="6">
    <source>
        <dbReference type="SAM" id="MobiDB-lite"/>
    </source>
</evidence>
<name>A0A5N6UZ27_ASPTM</name>
<dbReference type="PANTHER" id="PTHR13832:SF589">
    <property type="entry name" value="[PYRUVATE DEHYDROGENASE [ACETYL-TRANSFERRING]]-PHOSPHATASE 2, MITOCHONDRIAL"/>
    <property type="match status" value="1"/>
</dbReference>
<dbReference type="PANTHER" id="PTHR13832">
    <property type="entry name" value="PROTEIN PHOSPHATASE 2C"/>
    <property type="match status" value="1"/>
</dbReference>
<dbReference type="SUPFAM" id="SSF81606">
    <property type="entry name" value="PP2C-like"/>
    <property type="match status" value="1"/>
</dbReference>
<dbReference type="Gene3D" id="3.60.40.10">
    <property type="entry name" value="PPM-type phosphatase domain"/>
    <property type="match status" value="1"/>
</dbReference>
<feature type="region of interest" description="Disordered" evidence="6">
    <location>
        <begin position="697"/>
        <end position="716"/>
    </location>
</feature>
<feature type="compositionally biased region" description="Basic and acidic residues" evidence="6">
    <location>
        <begin position="1024"/>
        <end position="1042"/>
    </location>
</feature>
<dbReference type="InterPro" id="IPR000222">
    <property type="entry name" value="PP2C_BS"/>
</dbReference>
<dbReference type="InterPro" id="IPR001932">
    <property type="entry name" value="PPM-type_phosphatase-like_dom"/>
</dbReference>
<sequence>MAIEKPYYAPDSGGLQGRTHAGVIEQLQTRVKATQERLEEVEAALNRCREYSAQDMETISRQRVKIVELEELVQKQKITISNQSKAITDPKRIRTYQPTIPIPIFPLTPTQRRPTVRSPCSSTPLSASPYTSSVLTLPPPTFDLSASTPQGKLLSLEENSKTSLSRKRGDLPMNICSLGSSFDTETLIRVISTRLQSLFSRTQTFGHMYTNFPSIQFDSQLNPRVKEYVMNISDNIHASTLLGNPCTRLCVVAKAINFYLVHHVLQPIVIRGYDAQMDMEIKQIQKHLTIDSPVVVRHSLLIAMAHHIQAVVNKPKFSEFNKNNTHSYMEKLWMLIGPLTHDPLNQYQVVWVDLHDILTEAQALAIDLYSLPFEYSFKFPAVNDIFEPRSMVNCDQFIGGGPQTLKKHNTLVRLGVTPTIRISDNSTSPADVRLVCLAKVLLRPPPRRYTQLISEMRAKRDFTFFPYLQVVNASTFMNLTPAKRVTVQVRTLADRRISLVLPKRCYTSNPANAATNDNRATRRPEFHDYFVTHLPSSSLHPDPRAPVNSFYKLPRSASVPHTGESSHPPASFQPLVDRETTVVRIPLRSAKHHFGASTSRGTRPENEDTYQAGVIDIPAFARRPPASLTIKRSGAHGSPAPRESQGAETASGDPQVFYFAVFDGHGGNECSTFLQHTLHEYIQDSAASFELQSSLKKHRDGHYSKDTEPSTGDLPILQDANSQRIGELEKHLVRDWRTLVGGYFKRFVPPHFSHIGRGARGEPKALSDLPEGVTIEEVLEYAFLRTDLEFVSAQAAKQGDELENVGHPLYQDNILYGRDRTPSLHVGGVRRFKGGSTASVALISTPTPTPFWHPSGPSSLLVSHVGDTRILLCSTETGDAIPLTSNHHPASPIEASRLRRYATTFVTDSFGEERMSGLANTRAFGDVQSKRIGVSAEPELRRIEMAPAEYSFLVLMSDGISGTLSDQEVVDIIKEARTPEQGSRDVVNFANEVTKVGDNATCLVVRLGGWERRLEGGLGSMGTKESREFRRQEATDPRRSRR</sequence>
<feature type="domain" description="PPM-type phosphatase" evidence="7">
    <location>
        <begin position="593"/>
        <end position="1007"/>
    </location>
</feature>
<dbReference type="PROSITE" id="PS51746">
    <property type="entry name" value="PPM_2"/>
    <property type="match status" value="1"/>
</dbReference>
<keyword evidence="2 4" id="KW-0378">Hydrolase</keyword>
<evidence type="ECO:0000256" key="1">
    <source>
        <dbReference type="ARBA" id="ARBA00022723"/>
    </source>
</evidence>
<dbReference type="SMART" id="SM00332">
    <property type="entry name" value="PP2Cc"/>
    <property type="match status" value="1"/>
</dbReference>
<keyword evidence="9" id="KW-1185">Reference proteome</keyword>
<evidence type="ECO:0000313" key="8">
    <source>
        <dbReference type="EMBL" id="KAE8163904.1"/>
    </source>
</evidence>
<evidence type="ECO:0000259" key="7">
    <source>
        <dbReference type="PROSITE" id="PS51746"/>
    </source>
</evidence>
<comment type="similarity">
    <text evidence="4">Belongs to the PP2C family.</text>
</comment>
<evidence type="ECO:0000256" key="2">
    <source>
        <dbReference type="ARBA" id="ARBA00022801"/>
    </source>
</evidence>